<organism evidence="2 3">
    <name type="scientific">Sorangium atrum</name>
    <dbReference type="NCBI Taxonomy" id="2995308"/>
    <lineage>
        <taxon>Bacteria</taxon>
        <taxon>Pseudomonadati</taxon>
        <taxon>Myxococcota</taxon>
        <taxon>Polyangia</taxon>
        <taxon>Polyangiales</taxon>
        <taxon>Polyangiaceae</taxon>
        <taxon>Sorangium</taxon>
    </lineage>
</organism>
<proteinExistence type="predicted"/>
<dbReference type="EMBL" id="JAQNDK010000001">
    <property type="protein sequence ID" value="MDC0676203.1"/>
    <property type="molecule type" value="Genomic_DNA"/>
</dbReference>
<feature type="domain" description="Gp5/Type VI secretion system Vgr protein OB-fold" evidence="1">
    <location>
        <begin position="20"/>
        <end position="94"/>
    </location>
</feature>
<dbReference type="Pfam" id="PF04717">
    <property type="entry name" value="Phage_base_V"/>
    <property type="match status" value="1"/>
</dbReference>
<dbReference type="Gene3D" id="2.40.50.230">
    <property type="entry name" value="Gp5 N-terminal domain"/>
    <property type="match status" value="1"/>
</dbReference>
<evidence type="ECO:0000313" key="2">
    <source>
        <dbReference type="EMBL" id="MDC0676203.1"/>
    </source>
</evidence>
<dbReference type="Proteomes" id="UP001217485">
    <property type="component" value="Unassembled WGS sequence"/>
</dbReference>
<keyword evidence="3" id="KW-1185">Reference proteome</keyword>
<dbReference type="SUPFAM" id="SSF69349">
    <property type="entry name" value="Phage fibre proteins"/>
    <property type="match status" value="1"/>
</dbReference>
<reference evidence="2 3" key="1">
    <citation type="submission" date="2023-01" db="EMBL/GenBank/DDBJ databases">
        <title>Minimal conservation of predation-associated metabolite biosynthetic gene clusters underscores biosynthetic potential of Myxococcota including descriptions for ten novel species: Archangium lansinium sp. nov., Myxococcus landrumus sp. nov., Nannocystis bai.</title>
        <authorList>
            <person name="Ahearne A."/>
            <person name="Stevens C."/>
            <person name="Dowd S."/>
        </authorList>
    </citation>
    <scope>NUCLEOTIDE SEQUENCE [LARGE SCALE GENOMIC DNA]</scope>
    <source>
        <strain evidence="2 3">WIWO2</strain>
    </source>
</reference>
<protein>
    <submittedName>
        <fullName evidence="2">Phage baseplate assembly protein V</fullName>
    </submittedName>
</protein>
<name>A0ABT5BR78_9BACT</name>
<dbReference type="SUPFAM" id="SSF69255">
    <property type="entry name" value="gp5 N-terminal domain-like"/>
    <property type="match status" value="1"/>
</dbReference>
<evidence type="ECO:0000259" key="1">
    <source>
        <dbReference type="Pfam" id="PF04717"/>
    </source>
</evidence>
<dbReference type="RefSeq" id="WP_272092910.1">
    <property type="nucleotide sequence ID" value="NZ_JAQNDK010000001.1"/>
</dbReference>
<accession>A0ABT5BR78</accession>
<sequence>MSAWQGSNAHHERSMTGVIVGIVEETTGDPERLGRIKVQYPLFGATIMSNWCRVASFFAGKDVGAYFLPAKGDEVLVIFEAGNLNVPYVIGSLWNGQDRPPVAGEQKQQDVRMIKTRSGSQICIDDTPGAERIEVTDKSGGKIVLDSKPGAERIEVTDKSGDKVVLDAVKRSVTIAAGGDIDVSAGPGKITLKATQIELSATAAVKISAQAQVEVSSTGDVAVKGALIRLN</sequence>
<dbReference type="InterPro" id="IPR006531">
    <property type="entry name" value="Gp5/Vgr_OB"/>
</dbReference>
<dbReference type="InterPro" id="IPR037026">
    <property type="entry name" value="Vgr_OB-fold_dom_sf"/>
</dbReference>
<evidence type="ECO:0000313" key="3">
    <source>
        <dbReference type="Proteomes" id="UP001217485"/>
    </source>
</evidence>
<gene>
    <name evidence="2" type="ORF">POL72_00510</name>
</gene>
<comment type="caution">
    <text evidence="2">The sequence shown here is derived from an EMBL/GenBank/DDBJ whole genome shotgun (WGS) entry which is preliminary data.</text>
</comment>